<dbReference type="OrthoDB" id="5366332at2759"/>
<dbReference type="HOGENOM" id="CLU_068316_0_0_1"/>
<reference evidence="2 3" key="1">
    <citation type="journal article" date="2015" name="Genome Announc.">
        <title>Draft Genome Sequence and Gene Annotation of the Entomopathogenic Fungus Verticillium hemipterigenum.</title>
        <authorList>
            <person name="Horn F."/>
            <person name="Habel A."/>
            <person name="Scharf D.H."/>
            <person name="Dworschak J."/>
            <person name="Brakhage A.A."/>
            <person name="Guthke R."/>
            <person name="Hertweck C."/>
            <person name="Linde J."/>
        </authorList>
    </citation>
    <scope>NUCLEOTIDE SEQUENCE [LARGE SCALE GENOMIC DNA]</scope>
</reference>
<protein>
    <submittedName>
        <fullName evidence="2">Uncharacterized protein</fullName>
    </submittedName>
</protein>
<accession>A0A0A1SPE6</accession>
<dbReference type="EMBL" id="CDHN01000001">
    <property type="protein sequence ID" value="CEJ79876.1"/>
    <property type="molecule type" value="Genomic_DNA"/>
</dbReference>
<evidence type="ECO:0000313" key="3">
    <source>
        <dbReference type="Proteomes" id="UP000039046"/>
    </source>
</evidence>
<dbReference type="AlphaFoldDB" id="A0A0A1SPE6"/>
<feature type="region of interest" description="Disordered" evidence="1">
    <location>
        <begin position="28"/>
        <end position="113"/>
    </location>
</feature>
<evidence type="ECO:0000256" key="1">
    <source>
        <dbReference type="SAM" id="MobiDB-lite"/>
    </source>
</evidence>
<feature type="compositionally biased region" description="Basic and acidic residues" evidence="1">
    <location>
        <begin position="29"/>
        <end position="39"/>
    </location>
</feature>
<feature type="compositionally biased region" description="Polar residues" evidence="1">
    <location>
        <begin position="104"/>
        <end position="113"/>
    </location>
</feature>
<evidence type="ECO:0000313" key="2">
    <source>
        <dbReference type="EMBL" id="CEJ79876.1"/>
    </source>
</evidence>
<feature type="compositionally biased region" description="Basic and acidic residues" evidence="1">
    <location>
        <begin position="222"/>
        <end position="231"/>
    </location>
</feature>
<sequence>MANRSSIAASDTTYHSFNDIELYEPAAPVDERSHGRASYDVRPSLPGSQDFVSSKIHRQDSGYESCSYSPRASISHSRPSVTRQNSTMSASRVRSRPSTRRSSKPYNSYNNGSVYQVKSYTGSQTNAAYYQFPALDVVEMSETEAHMEVAPPLPQTTQYWTSDSTRRLEYAAIDAASRGVKGWIRKHLVPECITGPQHIPFDDDSGSVRRYRLELDEDDLEKDSSDSDRRSWRFGKNRK</sequence>
<feature type="compositionally biased region" description="Polar residues" evidence="1">
    <location>
        <begin position="62"/>
        <end position="88"/>
    </location>
</feature>
<feature type="compositionally biased region" description="Basic residues" evidence="1">
    <location>
        <begin position="93"/>
        <end position="103"/>
    </location>
</feature>
<feature type="region of interest" description="Disordered" evidence="1">
    <location>
        <begin position="217"/>
        <end position="239"/>
    </location>
</feature>
<dbReference type="Proteomes" id="UP000039046">
    <property type="component" value="Unassembled WGS sequence"/>
</dbReference>
<gene>
    <name evidence="2" type="ORF">VHEMI00091</name>
</gene>
<keyword evidence="3" id="KW-1185">Reference proteome</keyword>
<organism evidence="2 3">
    <name type="scientific">[Torrubiella] hemipterigena</name>
    <dbReference type="NCBI Taxonomy" id="1531966"/>
    <lineage>
        <taxon>Eukaryota</taxon>
        <taxon>Fungi</taxon>
        <taxon>Dikarya</taxon>
        <taxon>Ascomycota</taxon>
        <taxon>Pezizomycotina</taxon>
        <taxon>Sordariomycetes</taxon>
        <taxon>Hypocreomycetidae</taxon>
        <taxon>Hypocreales</taxon>
        <taxon>Clavicipitaceae</taxon>
        <taxon>Clavicipitaceae incertae sedis</taxon>
        <taxon>'Torrubiella' clade</taxon>
    </lineage>
</organism>
<name>A0A0A1SPE6_9HYPO</name>
<proteinExistence type="predicted"/>